<feature type="transmembrane region" description="Helical" evidence="4">
    <location>
        <begin position="295"/>
        <end position="313"/>
    </location>
</feature>
<evidence type="ECO:0000313" key="7">
    <source>
        <dbReference type="Proteomes" id="UP001275084"/>
    </source>
</evidence>
<dbReference type="Proteomes" id="UP001275084">
    <property type="component" value="Unassembled WGS sequence"/>
</dbReference>
<feature type="transmembrane region" description="Helical" evidence="4">
    <location>
        <begin position="132"/>
        <end position="152"/>
    </location>
</feature>
<organism evidence="6 7">
    <name type="scientific">Lasiosphaeria hispida</name>
    <dbReference type="NCBI Taxonomy" id="260671"/>
    <lineage>
        <taxon>Eukaryota</taxon>
        <taxon>Fungi</taxon>
        <taxon>Dikarya</taxon>
        <taxon>Ascomycota</taxon>
        <taxon>Pezizomycotina</taxon>
        <taxon>Sordariomycetes</taxon>
        <taxon>Sordariomycetidae</taxon>
        <taxon>Sordariales</taxon>
        <taxon>Lasiosphaeriaceae</taxon>
        <taxon>Lasiosphaeria</taxon>
    </lineage>
</organism>
<feature type="transmembrane region" description="Helical" evidence="4">
    <location>
        <begin position="319"/>
        <end position="341"/>
    </location>
</feature>
<evidence type="ECO:0000256" key="2">
    <source>
        <dbReference type="ARBA" id="ARBA00006727"/>
    </source>
</evidence>
<evidence type="ECO:0000256" key="4">
    <source>
        <dbReference type="SAM" id="Phobius"/>
    </source>
</evidence>
<dbReference type="GO" id="GO:0016020">
    <property type="term" value="C:membrane"/>
    <property type="evidence" value="ECO:0007669"/>
    <property type="project" value="UniProtKB-SubCell"/>
</dbReference>
<keyword evidence="4" id="KW-0472">Membrane</keyword>
<accession>A0AAJ0HKU1</accession>
<dbReference type="InterPro" id="IPR011701">
    <property type="entry name" value="MFS"/>
</dbReference>
<comment type="similarity">
    <text evidence="2">Belongs to the major facilitator superfamily. Monocarboxylate porter (TC 2.A.1.13) family.</text>
</comment>
<dbReference type="InterPro" id="IPR036259">
    <property type="entry name" value="MFS_trans_sf"/>
</dbReference>
<reference evidence="6" key="2">
    <citation type="submission" date="2023-06" db="EMBL/GenBank/DDBJ databases">
        <authorList>
            <consortium name="Lawrence Berkeley National Laboratory"/>
            <person name="Haridas S."/>
            <person name="Hensen N."/>
            <person name="Bonometti L."/>
            <person name="Westerberg I."/>
            <person name="Brannstrom I.O."/>
            <person name="Guillou S."/>
            <person name="Cros-Aarteil S."/>
            <person name="Calhoun S."/>
            <person name="Kuo A."/>
            <person name="Mondo S."/>
            <person name="Pangilinan J."/>
            <person name="Riley R."/>
            <person name="Labutti K."/>
            <person name="Andreopoulos B."/>
            <person name="Lipzen A."/>
            <person name="Chen C."/>
            <person name="Yanf M."/>
            <person name="Daum C."/>
            <person name="Ng V."/>
            <person name="Clum A."/>
            <person name="Steindorff A."/>
            <person name="Ohm R."/>
            <person name="Martin F."/>
            <person name="Silar P."/>
            <person name="Natvig D."/>
            <person name="Lalanne C."/>
            <person name="Gautier V."/>
            <person name="Ament-Velasquez S.L."/>
            <person name="Kruys A."/>
            <person name="Hutchinson M.I."/>
            <person name="Powell A.J."/>
            <person name="Barry K."/>
            <person name="Miller A.N."/>
            <person name="Grigoriev I.V."/>
            <person name="Debuchy R."/>
            <person name="Gladieux P."/>
            <person name="Thoren M.H."/>
            <person name="Johannesson H."/>
        </authorList>
    </citation>
    <scope>NUCLEOTIDE SEQUENCE</scope>
    <source>
        <strain evidence="6">CBS 955.72</strain>
    </source>
</reference>
<comment type="caution">
    <text evidence="6">The sequence shown here is derived from an EMBL/GenBank/DDBJ whole genome shotgun (WGS) entry which is preliminary data.</text>
</comment>
<reference evidence="6" key="1">
    <citation type="journal article" date="2023" name="Mol. Phylogenet. Evol.">
        <title>Genome-scale phylogeny and comparative genomics of the fungal order Sordariales.</title>
        <authorList>
            <person name="Hensen N."/>
            <person name="Bonometti L."/>
            <person name="Westerberg I."/>
            <person name="Brannstrom I.O."/>
            <person name="Guillou S."/>
            <person name="Cros-Aarteil S."/>
            <person name="Calhoun S."/>
            <person name="Haridas S."/>
            <person name="Kuo A."/>
            <person name="Mondo S."/>
            <person name="Pangilinan J."/>
            <person name="Riley R."/>
            <person name="LaButti K."/>
            <person name="Andreopoulos B."/>
            <person name="Lipzen A."/>
            <person name="Chen C."/>
            <person name="Yan M."/>
            <person name="Daum C."/>
            <person name="Ng V."/>
            <person name="Clum A."/>
            <person name="Steindorff A."/>
            <person name="Ohm R.A."/>
            <person name="Martin F."/>
            <person name="Silar P."/>
            <person name="Natvig D.O."/>
            <person name="Lalanne C."/>
            <person name="Gautier V."/>
            <person name="Ament-Velasquez S.L."/>
            <person name="Kruys A."/>
            <person name="Hutchinson M.I."/>
            <person name="Powell A.J."/>
            <person name="Barry K."/>
            <person name="Miller A.N."/>
            <person name="Grigoriev I.V."/>
            <person name="Debuchy R."/>
            <person name="Gladieux P."/>
            <person name="Hiltunen Thoren M."/>
            <person name="Johannesson H."/>
        </authorList>
    </citation>
    <scope>NUCLEOTIDE SEQUENCE</scope>
    <source>
        <strain evidence="6">CBS 955.72</strain>
    </source>
</reference>
<feature type="domain" description="Major facilitator superfamily (MFS) profile" evidence="5">
    <location>
        <begin position="1"/>
        <end position="407"/>
    </location>
</feature>
<feature type="region of interest" description="Disordered" evidence="3">
    <location>
        <begin position="193"/>
        <end position="214"/>
    </location>
</feature>
<evidence type="ECO:0000256" key="1">
    <source>
        <dbReference type="ARBA" id="ARBA00004141"/>
    </source>
</evidence>
<proteinExistence type="inferred from homology"/>
<comment type="subcellular location">
    <subcellularLocation>
        <location evidence="1">Membrane</location>
        <topology evidence="1">Multi-pass membrane protein</topology>
    </subcellularLocation>
</comment>
<dbReference type="InterPro" id="IPR020846">
    <property type="entry name" value="MFS_dom"/>
</dbReference>
<gene>
    <name evidence="6" type="ORF">B0T25DRAFT_565792</name>
</gene>
<evidence type="ECO:0000259" key="5">
    <source>
        <dbReference type="PROSITE" id="PS50850"/>
    </source>
</evidence>
<keyword evidence="7" id="KW-1185">Reference proteome</keyword>
<keyword evidence="4" id="KW-0812">Transmembrane</keyword>
<protein>
    <submittedName>
        <fullName evidence="6">MFS monocarboxylate transporter</fullName>
    </submittedName>
</protein>
<feature type="transmembrane region" description="Helical" evidence="4">
    <location>
        <begin position="383"/>
        <end position="406"/>
    </location>
</feature>
<feature type="transmembrane region" description="Helical" evidence="4">
    <location>
        <begin position="264"/>
        <end position="283"/>
    </location>
</feature>
<dbReference type="PANTHER" id="PTHR11360:SF250">
    <property type="entry name" value="MFS-TYPE TRANSPORTER AFUA_1G00970"/>
    <property type="match status" value="1"/>
</dbReference>
<dbReference type="SUPFAM" id="SSF103473">
    <property type="entry name" value="MFS general substrate transporter"/>
    <property type="match status" value="1"/>
</dbReference>
<dbReference type="PROSITE" id="PS50850">
    <property type="entry name" value="MFS"/>
    <property type="match status" value="1"/>
</dbReference>
<name>A0AAJ0HKU1_9PEZI</name>
<feature type="transmembrane region" description="Helical" evidence="4">
    <location>
        <begin position="99"/>
        <end position="120"/>
    </location>
</feature>
<feature type="transmembrane region" description="Helical" evidence="4">
    <location>
        <begin position="46"/>
        <end position="68"/>
    </location>
</feature>
<keyword evidence="4" id="KW-1133">Transmembrane helix</keyword>
<dbReference type="Gene3D" id="1.20.1250.20">
    <property type="entry name" value="MFS general substrate transporter like domains"/>
    <property type="match status" value="2"/>
</dbReference>
<evidence type="ECO:0000256" key="3">
    <source>
        <dbReference type="SAM" id="MobiDB-lite"/>
    </source>
</evidence>
<dbReference type="EMBL" id="JAUIQD010000003">
    <property type="protein sequence ID" value="KAK3356423.1"/>
    <property type="molecule type" value="Genomic_DNA"/>
</dbReference>
<dbReference type="Pfam" id="PF07690">
    <property type="entry name" value="MFS_1"/>
    <property type="match status" value="1"/>
</dbReference>
<evidence type="ECO:0000313" key="6">
    <source>
        <dbReference type="EMBL" id="KAK3356423.1"/>
    </source>
</evidence>
<dbReference type="InterPro" id="IPR050327">
    <property type="entry name" value="Proton-linked_MCT"/>
</dbReference>
<feature type="transmembrane region" description="Helical" evidence="4">
    <location>
        <begin position="229"/>
        <end position="252"/>
    </location>
</feature>
<sequence>MSLHAGLAVVGASLALFCSVGFLNSFGVFQQYYKKYIFQDMSESQISWIGSVSIFLLYATAPITGILVDRIGPTTLLIIGALGTLVAIFMTSLCSEYYQFFLAQALLLGPSMALLTWPPVAVVSRLLPNNRGLALGVVVGGSSVGGVVWPVMLERLLNRSSLGFGWVMRIIGFTMLPLLVIVCATVVERPKTSGLPDAPESSEESAVSLPPFKDKKPRQVDVSILKNKVFILLALGFGIGYMGLFLPIFFISSYSTAQGASTDMSFYLVSIVSGASLLGRVIPGHLADRYGHFNLCLLALVASAVTAFCWTSTTSLAGLIVWSLAYGFSSGAILALQAACVGKIATHQTQGTAMGLFMGLVAITTLTGAPIGGALLGKYGYTALAMFTGATLLAGAVLVTISRLLLDKKVLAAV</sequence>
<dbReference type="PANTHER" id="PTHR11360">
    <property type="entry name" value="MONOCARBOXYLATE TRANSPORTER"/>
    <property type="match status" value="1"/>
</dbReference>
<feature type="transmembrane region" description="Helical" evidence="4">
    <location>
        <begin position="353"/>
        <end position="377"/>
    </location>
</feature>
<dbReference type="GO" id="GO:0022857">
    <property type="term" value="F:transmembrane transporter activity"/>
    <property type="evidence" value="ECO:0007669"/>
    <property type="project" value="InterPro"/>
</dbReference>
<feature type="transmembrane region" description="Helical" evidence="4">
    <location>
        <begin position="164"/>
        <end position="187"/>
    </location>
</feature>
<feature type="transmembrane region" description="Helical" evidence="4">
    <location>
        <begin position="75"/>
        <end position="93"/>
    </location>
</feature>
<dbReference type="AlphaFoldDB" id="A0AAJ0HKU1"/>